<evidence type="ECO:0000313" key="6">
    <source>
        <dbReference type="EMBL" id="UOO88486.1"/>
    </source>
</evidence>
<sequence>MALLDTVKKYDSVALLLQGGGALGSYQAGIYEGLHNAGIKIDRIMGISIGAINSALIAGNPHGKRLEALRGFWDKITRNNYSPKGVNPFRYTRKTLETLDHIDLYGHAMPYIFENDFLKQQLRVAESSFEAFRTMLEGQRGFFKPRGFIPFDATPNHLSYYTTDKLKETLAEFVDLKLLNNPKNMKVSVGAVNVRTGNYTVFSNETMELTFDHIIASGALPPGFPAVEIDGDYYWDGGLVSNTPLDDLIDSPQSINQLIFQVDLWDARGQVPENLIGIDERIKDIQYSSKTRYATTVMKKRHTFNHLVKELLKHIPEDQRTAACFKEAEAMTSVGFTNVFQLIYRKKAFERGHKDYEFSSHTMYEHWNTGLDDIKATLRQEPWFEMSTNGEIFEQHDIHKVRRYSYDNDL</sequence>
<keyword evidence="3 4" id="KW-0443">Lipid metabolism</keyword>
<feature type="short sequence motif" description="GXGXXG" evidence="4">
    <location>
        <begin position="19"/>
        <end position="24"/>
    </location>
</feature>
<evidence type="ECO:0000256" key="3">
    <source>
        <dbReference type="ARBA" id="ARBA00023098"/>
    </source>
</evidence>
<dbReference type="RefSeq" id="WP_058357830.1">
    <property type="nucleotide sequence ID" value="NZ_CABKVG010000010.1"/>
</dbReference>
<evidence type="ECO:0000256" key="4">
    <source>
        <dbReference type="PROSITE-ProRule" id="PRU01161"/>
    </source>
</evidence>
<dbReference type="InterPro" id="IPR016035">
    <property type="entry name" value="Acyl_Trfase/lysoPLipase"/>
</dbReference>
<evidence type="ECO:0000313" key="7">
    <source>
        <dbReference type="Proteomes" id="UP000832011"/>
    </source>
</evidence>
<dbReference type="InterPro" id="IPR021095">
    <property type="entry name" value="DUF3734"/>
</dbReference>
<dbReference type="Proteomes" id="UP000832011">
    <property type="component" value="Chromosome"/>
</dbReference>
<evidence type="ECO:0000259" key="5">
    <source>
        <dbReference type="PROSITE" id="PS51635"/>
    </source>
</evidence>
<dbReference type="PANTHER" id="PTHR14226">
    <property type="entry name" value="NEUROPATHY TARGET ESTERASE/SWISS CHEESE D.MELANOGASTER"/>
    <property type="match status" value="1"/>
</dbReference>
<proteinExistence type="predicted"/>
<feature type="short sequence motif" description="GXSXG" evidence="4">
    <location>
        <begin position="46"/>
        <end position="50"/>
    </location>
</feature>
<feature type="active site" description="Proton acceptor" evidence="4">
    <location>
        <position position="236"/>
    </location>
</feature>
<dbReference type="InterPro" id="IPR002641">
    <property type="entry name" value="PNPLA_dom"/>
</dbReference>
<gene>
    <name evidence="6" type="ORF">LVJ82_13560</name>
</gene>
<organism evidence="6 7">
    <name type="scientific">Vitreoscilla massiliensis</name>
    <dbReference type="NCBI Taxonomy" id="1689272"/>
    <lineage>
        <taxon>Bacteria</taxon>
        <taxon>Pseudomonadati</taxon>
        <taxon>Pseudomonadota</taxon>
        <taxon>Betaproteobacteria</taxon>
        <taxon>Neisseriales</taxon>
        <taxon>Neisseriaceae</taxon>
        <taxon>Vitreoscilla</taxon>
    </lineage>
</organism>
<dbReference type="Gene3D" id="3.40.1090.10">
    <property type="entry name" value="Cytosolic phospholipase A2 catalytic domain"/>
    <property type="match status" value="1"/>
</dbReference>
<dbReference type="Pfam" id="PF01734">
    <property type="entry name" value="Patatin"/>
    <property type="match status" value="1"/>
</dbReference>
<accession>A0ABY4DY95</accession>
<keyword evidence="2 4" id="KW-0442">Lipid degradation</keyword>
<dbReference type="PANTHER" id="PTHR14226:SF57">
    <property type="entry name" value="BLR7027 PROTEIN"/>
    <property type="match status" value="1"/>
</dbReference>
<dbReference type="Pfam" id="PF12536">
    <property type="entry name" value="DUF3734"/>
    <property type="match status" value="1"/>
</dbReference>
<keyword evidence="1 4" id="KW-0378">Hydrolase</keyword>
<dbReference type="EMBL" id="CP091511">
    <property type="protein sequence ID" value="UOO88486.1"/>
    <property type="molecule type" value="Genomic_DNA"/>
</dbReference>
<dbReference type="PROSITE" id="PS51635">
    <property type="entry name" value="PNPLA"/>
    <property type="match status" value="1"/>
</dbReference>
<feature type="short sequence motif" description="DGA/G" evidence="4">
    <location>
        <begin position="236"/>
        <end position="238"/>
    </location>
</feature>
<feature type="domain" description="PNPLA" evidence="5">
    <location>
        <begin position="15"/>
        <end position="249"/>
    </location>
</feature>
<protein>
    <submittedName>
        <fullName evidence="6">DUF3734 domain-containing protein</fullName>
    </submittedName>
</protein>
<reference evidence="6 7" key="1">
    <citation type="journal article" date="2022" name="Res Sq">
        <title>Evolution of multicellular longitudinally dividing oral cavity symbionts (Neisseriaceae).</title>
        <authorList>
            <person name="Nyongesa S."/>
            <person name="Weber P."/>
            <person name="Bernet E."/>
            <person name="Pullido F."/>
            <person name="Nieckarz M."/>
            <person name="Delaby M."/>
            <person name="Nieves C."/>
            <person name="Viehboeck T."/>
            <person name="Krause N."/>
            <person name="Rivera-Millot A."/>
            <person name="Nakamura A."/>
            <person name="Vischer N."/>
            <person name="VanNieuwenhze M."/>
            <person name="Brun Y."/>
            <person name="Cava F."/>
            <person name="Bulgheresi S."/>
            <person name="Veyrier F."/>
        </authorList>
    </citation>
    <scope>NUCLEOTIDE SEQUENCE [LARGE SCALE GENOMIC DNA]</scope>
    <source>
        <strain evidence="6 7">SN4</strain>
    </source>
</reference>
<feature type="active site" description="Nucleophile" evidence="4">
    <location>
        <position position="48"/>
    </location>
</feature>
<name>A0ABY4DY95_9NEIS</name>
<dbReference type="InterPro" id="IPR050301">
    <property type="entry name" value="NTE"/>
</dbReference>
<evidence type="ECO:0000256" key="1">
    <source>
        <dbReference type="ARBA" id="ARBA00022801"/>
    </source>
</evidence>
<dbReference type="SUPFAM" id="SSF52151">
    <property type="entry name" value="FabD/lysophospholipase-like"/>
    <property type="match status" value="1"/>
</dbReference>
<evidence type="ECO:0000256" key="2">
    <source>
        <dbReference type="ARBA" id="ARBA00022963"/>
    </source>
</evidence>
<keyword evidence="7" id="KW-1185">Reference proteome</keyword>